<evidence type="ECO:0000256" key="9">
    <source>
        <dbReference type="ARBA" id="ARBA00023679"/>
    </source>
</evidence>
<dbReference type="NCBIfam" id="NF001299">
    <property type="entry name" value="PRK00241.1"/>
    <property type="match status" value="1"/>
</dbReference>
<keyword evidence="12" id="KW-1185">Reference proteome</keyword>
<comment type="cofactor">
    <cofactor evidence="2">
        <name>Zn(2+)</name>
        <dbReference type="ChEBI" id="CHEBI:29105"/>
    </cofactor>
</comment>
<evidence type="ECO:0000256" key="3">
    <source>
        <dbReference type="ARBA" id="ARBA00009595"/>
    </source>
</evidence>
<comment type="similarity">
    <text evidence="3">Belongs to the Nudix hydrolase family. NudC subfamily.</text>
</comment>
<dbReference type="AlphaFoldDB" id="A0A285VP07"/>
<comment type="cofactor">
    <cofactor evidence="1">
        <name>Mg(2+)</name>
        <dbReference type="ChEBI" id="CHEBI:18420"/>
    </cofactor>
</comment>
<dbReference type="EMBL" id="OBQK01000005">
    <property type="protein sequence ID" value="SOC55637.1"/>
    <property type="molecule type" value="Genomic_DNA"/>
</dbReference>
<keyword evidence="5" id="KW-0479">Metal-binding</keyword>
<evidence type="ECO:0000259" key="10">
    <source>
        <dbReference type="PROSITE" id="PS51462"/>
    </source>
</evidence>
<dbReference type="InterPro" id="IPR015797">
    <property type="entry name" value="NUDIX_hydrolase-like_dom_sf"/>
</dbReference>
<dbReference type="Pfam" id="PF09296">
    <property type="entry name" value="NUDIX-like"/>
    <property type="match status" value="1"/>
</dbReference>
<evidence type="ECO:0000256" key="4">
    <source>
        <dbReference type="ARBA" id="ARBA00012381"/>
    </source>
</evidence>
<dbReference type="Gene3D" id="3.90.79.10">
    <property type="entry name" value="Nucleoside Triphosphate Pyrophosphohydrolase"/>
    <property type="match status" value="1"/>
</dbReference>
<reference evidence="12" key="1">
    <citation type="submission" date="2017-08" db="EMBL/GenBank/DDBJ databases">
        <authorList>
            <person name="Varghese N."/>
            <person name="Submissions S."/>
        </authorList>
    </citation>
    <scope>NUCLEOTIDE SEQUENCE [LARGE SCALE GENOMIC DNA]</scope>
    <source>
        <strain evidence="12">USBA17B2</strain>
    </source>
</reference>
<organism evidence="11 12">
    <name type="scientific">Ornithinimicrobium cerasi</name>
    <dbReference type="NCBI Taxonomy" id="2248773"/>
    <lineage>
        <taxon>Bacteria</taxon>
        <taxon>Bacillati</taxon>
        <taxon>Actinomycetota</taxon>
        <taxon>Actinomycetes</taxon>
        <taxon>Micrococcales</taxon>
        <taxon>Ornithinimicrobiaceae</taxon>
        <taxon>Ornithinimicrobium</taxon>
    </lineage>
</organism>
<feature type="domain" description="Nudix hydrolase" evidence="10">
    <location>
        <begin position="181"/>
        <end position="311"/>
    </location>
</feature>
<accession>A0A285VP07</accession>
<dbReference type="PANTHER" id="PTHR42904:SF6">
    <property type="entry name" value="NAD-CAPPED RNA HYDROLASE NUDT12"/>
    <property type="match status" value="1"/>
</dbReference>
<dbReference type="InterPro" id="IPR015375">
    <property type="entry name" value="NADH_PPase-like_N"/>
</dbReference>
<dbReference type="PROSITE" id="PS51462">
    <property type="entry name" value="NUDIX"/>
    <property type="match status" value="1"/>
</dbReference>
<dbReference type="Pfam" id="PF00293">
    <property type="entry name" value="NUDIX"/>
    <property type="match status" value="1"/>
</dbReference>
<dbReference type="Gene3D" id="3.90.79.20">
    <property type="match status" value="1"/>
</dbReference>
<evidence type="ECO:0000256" key="8">
    <source>
        <dbReference type="ARBA" id="ARBA00023027"/>
    </source>
</evidence>
<evidence type="ECO:0000256" key="2">
    <source>
        <dbReference type="ARBA" id="ARBA00001947"/>
    </source>
</evidence>
<dbReference type="PROSITE" id="PS00893">
    <property type="entry name" value="NUDIX_BOX"/>
    <property type="match status" value="1"/>
</dbReference>
<gene>
    <name evidence="11" type="ORF">SAMN05421879_105184</name>
</gene>
<dbReference type="Pfam" id="PF09297">
    <property type="entry name" value="Zn_ribbon_NUD"/>
    <property type="match status" value="1"/>
</dbReference>
<evidence type="ECO:0000256" key="7">
    <source>
        <dbReference type="ARBA" id="ARBA00022842"/>
    </source>
</evidence>
<dbReference type="EC" id="3.6.1.22" evidence="4"/>
<dbReference type="InterPro" id="IPR015376">
    <property type="entry name" value="Znr_NADH_PPase"/>
</dbReference>
<evidence type="ECO:0000256" key="5">
    <source>
        <dbReference type="ARBA" id="ARBA00022723"/>
    </source>
</evidence>
<dbReference type="GO" id="GO:0006742">
    <property type="term" value="P:NADP+ catabolic process"/>
    <property type="evidence" value="ECO:0007669"/>
    <property type="project" value="TreeGrafter"/>
</dbReference>
<evidence type="ECO:0000313" key="11">
    <source>
        <dbReference type="EMBL" id="SOC55637.1"/>
    </source>
</evidence>
<dbReference type="CDD" id="cd03429">
    <property type="entry name" value="NUDIX_NADH_pyrophosphatase_Nudt13"/>
    <property type="match status" value="1"/>
</dbReference>
<evidence type="ECO:0000313" key="12">
    <source>
        <dbReference type="Proteomes" id="UP000219688"/>
    </source>
</evidence>
<dbReference type="SUPFAM" id="SSF55811">
    <property type="entry name" value="Nudix"/>
    <property type="match status" value="1"/>
</dbReference>
<dbReference type="GO" id="GO:0035529">
    <property type="term" value="F:NADH pyrophosphatase activity"/>
    <property type="evidence" value="ECO:0007669"/>
    <property type="project" value="TreeGrafter"/>
</dbReference>
<dbReference type="GO" id="GO:0046872">
    <property type="term" value="F:metal ion binding"/>
    <property type="evidence" value="ECO:0007669"/>
    <property type="project" value="UniProtKB-KW"/>
</dbReference>
<comment type="catalytic activity">
    <reaction evidence="9">
        <text>a 5'-end NAD(+)-phospho-ribonucleoside in mRNA + H2O = a 5'-end phospho-adenosine-phospho-ribonucleoside in mRNA + beta-nicotinamide D-ribonucleotide + 2 H(+)</text>
        <dbReference type="Rhea" id="RHEA:60876"/>
        <dbReference type="Rhea" id="RHEA-COMP:15698"/>
        <dbReference type="Rhea" id="RHEA-COMP:15719"/>
        <dbReference type="ChEBI" id="CHEBI:14649"/>
        <dbReference type="ChEBI" id="CHEBI:15377"/>
        <dbReference type="ChEBI" id="CHEBI:15378"/>
        <dbReference type="ChEBI" id="CHEBI:144029"/>
        <dbReference type="ChEBI" id="CHEBI:144051"/>
    </reaction>
    <physiologicalReaction direction="left-to-right" evidence="9">
        <dbReference type="Rhea" id="RHEA:60877"/>
    </physiologicalReaction>
</comment>
<dbReference type="Proteomes" id="UP000219688">
    <property type="component" value="Unassembled WGS sequence"/>
</dbReference>
<evidence type="ECO:0000256" key="1">
    <source>
        <dbReference type="ARBA" id="ARBA00001946"/>
    </source>
</evidence>
<protein>
    <recommendedName>
        <fullName evidence="4">NAD(+) diphosphatase</fullName>
        <ecNumber evidence="4">3.6.1.22</ecNumber>
    </recommendedName>
</protein>
<sequence length="328" mass="35066">MPAPTVASVTRSDETLLDLALSRSTVDRSAQERTDDGTVPRALTDPATRVVSLRGGTAAVGPARGRAGGATRGLVLRGPVEADAGLAPWFLGRREGVAYLAVQLPPEEDQPVPLPDDAGWVDLREVGADLDDTDAGLLTTATALAGWHRGHRHCPRCGARTLVVLGGWVRRCPQDGSEHHPRTDPAVIMSVVDDADRIVLGTGVAWQEGRVSVLAGFVEAGETMEAAVVREVREEVGIEVSELVYRGNQPWPYPGSLMLGFRARAVTTDLVPDPGELRYAGWFSREELGDGVRSGRLTLPTPASIARRLIEDWFGGPVPHPAGREPQP</sequence>
<dbReference type="PANTHER" id="PTHR42904">
    <property type="entry name" value="NUDIX HYDROLASE, NUDC SUBFAMILY"/>
    <property type="match status" value="1"/>
</dbReference>
<dbReference type="GO" id="GO:0019677">
    <property type="term" value="P:NAD+ catabolic process"/>
    <property type="evidence" value="ECO:0007669"/>
    <property type="project" value="TreeGrafter"/>
</dbReference>
<dbReference type="GO" id="GO:0005829">
    <property type="term" value="C:cytosol"/>
    <property type="evidence" value="ECO:0007669"/>
    <property type="project" value="TreeGrafter"/>
</dbReference>
<keyword evidence="8" id="KW-0520">NAD</keyword>
<dbReference type="InterPro" id="IPR049734">
    <property type="entry name" value="NudC-like_C"/>
</dbReference>
<dbReference type="InterPro" id="IPR050241">
    <property type="entry name" value="NAD-cap_RNA_hydrolase_NudC"/>
</dbReference>
<name>A0A285VP07_9MICO</name>
<dbReference type="InterPro" id="IPR000086">
    <property type="entry name" value="NUDIX_hydrolase_dom"/>
</dbReference>
<proteinExistence type="inferred from homology"/>
<keyword evidence="6" id="KW-0378">Hydrolase</keyword>
<keyword evidence="7" id="KW-0460">Magnesium</keyword>
<evidence type="ECO:0000256" key="6">
    <source>
        <dbReference type="ARBA" id="ARBA00022801"/>
    </source>
</evidence>
<dbReference type="InterPro" id="IPR020084">
    <property type="entry name" value="NUDIX_hydrolase_CS"/>
</dbReference>